<dbReference type="Pfam" id="PF14792">
    <property type="entry name" value="DNA_pol_B_palm"/>
    <property type="match status" value="1"/>
</dbReference>
<keyword evidence="13" id="KW-0472">Membrane</keyword>
<dbReference type="PRINTS" id="PR00869">
    <property type="entry name" value="DNAPOLX"/>
</dbReference>
<dbReference type="Proteomes" id="UP000566819">
    <property type="component" value="Unassembled WGS sequence"/>
</dbReference>
<comment type="function">
    <text evidence="11">DNA polymerase that functions in several pathways of DNA repair. Involved in base excision repair (BER) responsible for repair of lesions that give rise to abasic (AP) sites in DNA. Also contributes to DNA double-strand break repair by non-homologous end joining and homologous recombination. Has both template-dependent and template-independent (terminal transferase) DNA polymerase activities. Has also a 5'-deoxyribose-5-phosphate lyase (dRP lyase) activity.</text>
</comment>
<dbReference type="Pfam" id="PF14791">
    <property type="entry name" value="DNA_pol_B_thumb"/>
    <property type="match status" value="1"/>
</dbReference>
<keyword evidence="6 11" id="KW-0227">DNA damage</keyword>
<evidence type="ECO:0000313" key="15">
    <source>
        <dbReference type="EMBL" id="KAF4627901.1"/>
    </source>
</evidence>
<protein>
    <recommendedName>
        <fullName evidence="11">DNA polymerase</fullName>
        <ecNumber evidence="11">2.7.7.7</ecNumber>
    </recommendedName>
</protein>
<dbReference type="PANTHER" id="PTHR11276:SF28">
    <property type="entry name" value="DNA POLYMERASE LAMBDA"/>
    <property type="match status" value="1"/>
</dbReference>
<reference evidence="15 16" key="1">
    <citation type="submission" date="2020-03" db="EMBL/GenBank/DDBJ databases">
        <title>Draft Genome Sequence of Cudoniella acicularis.</title>
        <authorList>
            <person name="Buettner E."/>
            <person name="Kellner H."/>
        </authorList>
    </citation>
    <scope>NUCLEOTIDE SEQUENCE [LARGE SCALE GENOMIC DNA]</scope>
    <source>
        <strain evidence="15 16">DSM 108380</strain>
    </source>
</reference>
<dbReference type="GO" id="GO:0003887">
    <property type="term" value="F:DNA-directed DNA polymerase activity"/>
    <property type="evidence" value="ECO:0007669"/>
    <property type="project" value="UniProtKB-UniRule"/>
</dbReference>
<dbReference type="GO" id="GO:0003677">
    <property type="term" value="F:DNA binding"/>
    <property type="evidence" value="ECO:0007669"/>
    <property type="project" value="UniProtKB-UniRule"/>
</dbReference>
<evidence type="ECO:0000256" key="13">
    <source>
        <dbReference type="SAM" id="Phobius"/>
    </source>
</evidence>
<evidence type="ECO:0000256" key="4">
    <source>
        <dbReference type="ARBA" id="ARBA00022695"/>
    </source>
</evidence>
<dbReference type="PRINTS" id="PR00870">
    <property type="entry name" value="DNAPOLXBETA"/>
</dbReference>
<evidence type="ECO:0000256" key="11">
    <source>
        <dbReference type="RuleBase" id="RU366014"/>
    </source>
</evidence>
<dbReference type="InterPro" id="IPR002008">
    <property type="entry name" value="DNA_pol_X_beta-like"/>
</dbReference>
<keyword evidence="4 11" id="KW-0548">Nucleotidyltransferase</keyword>
<proteinExistence type="inferred from homology"/>
<dbReference type="InterPro" id="IPR028207">
    <property type="entry name" value="DNA_pol_B_palm_palm"/>
</dbReference>
<keyword evidence="3 11" id="KW-0808">Transferase</keyword>
<organism evidence="15 16">
    <name type="scientific">Cudoniella acicularis</name>
    <dbReference type="NCBI Taxonomy" id="354080"/>
    <lineage>
        <taxon>Eukaryota</taxon>
        <taxon>Fungi</taxon>
        <taxon>Dikarya</taxon>
        <taxon>Ascomycota</taxon>
        <taxon>Pezizomycotina</taxon>
        <taxon>Leotiomycetes</taxon>
        <taxon>Helotiales</taxon>
        <taxon>Tricladiaceae</taxon>
        <taxon>Cudoniella</taxon>
    </lineage>
</organism>
<evidence type="ECO:0000256" key="5">
    <source>
        <dbReference type="ARBA" id="ARBA00022705"/>
    </source>
</evidence>
<evidence type="ECO:0000256" key="8">
    <source>
        <dbReference type="ARBA" id="ARBA00023125"/>
    </source>
</evidence>
<dbReference type="Gene3D" id="3.40.50.10190">
    <property type="entry name" value="BRCT domain"/>
    <property type="match status" value="1"/>
</dbReference>
<sequence>MDDVKLLHDEEKGLGGAAGLELETKAASVKDDAEREAAKSETEQNKSLPPLPFFHMSQLGISHDILMRDRLVTRWLVIILLSLILYAEKKIRDKCFNANSVNVSLSLGSIGIFEIFFAVGKVYPFIYSVFLWRRTGKWPTKTITMTVLYAEWEGQYEDIPDETVEGLQQTNEELFEMDFWKFVVEMYRYMVSGAVVRDSVRYLRHRFIQGRQRRYALPPRPPEYSETSQGSLDMSEKSERVTCIEEQHRHYLDAAEKAKKEASDHESKKLWRYLDQGVRPEVTHVIVDNDLKYDDVVTFMKLNAWPENVVLVNEEYPIECIQFRALLESGQDHYAVKGKEPEVEQIYGVGLGQAWKWFYAGHRTLEDLKSRVQLMPNQEIVIDHYDHFNTRIPRDEMTALCDIVKKAAAEIDPDIEAIIGGSYRRGPPNSGDIDFILTKPDTCSSAELLPILNKLINHLTSTGFLVAALAIPGYRDKSGSKWHGACVHPDSDVWRRIDFLIVLETEFGAASLYFTGDDIFNRSMRLLSGKKGMRLNQRGLYRDVPRGPRRVKMTQGSLIEGADEKRIFDILQVPWRPPHHRICHRVGVV</sequence>
<keyword evidence="13" id="KW-0812">Transmembrane</keyword>
<keyword evidence="5" id="KW-0235">DNA replication</keyword>
<dbReference type="InterPro" id="IPR036420">
    <property type="entry name" value="BRCT_dom_sf"/>
</dbReference>
<dbReference type="SMART" id="SM00483">
    <property type="entry name" value="POLXc"/>
    <property type="match status" value="1"/>
</dbReference>
<keyword evidence="7 11" id="KW-0239">DNA-directed DNA polymerase</keyword>
<dbReference type="InterPro" id="IPR043519">
    <property type="entry name" value="NT_sf"/>
</dbReference>
<feature type="transmembrane region" description="Helical" evidence="13">
    <location>
        <begin position="71"/>
        <end position="87"/>
    </location>
</feature>
<dbReference type="EC" id="2.7.7.7" evidence="11"/>
<keyword evidence="16" id="KW-1185">Reference proteome</keyword>
<dbReference type="SUPFAM" id="SSF81585">
    <property type="entry name" value="PsbU/PolX domain-like"/>
    <property type="match status" value="1"/>
</dbReference>
<dbReference type="OrthoDB" id="205514at2759"/>
<comment type="caution">
    <text evidence="15">The sequence shown here is derived from an EMBL/GenBank/DDBJ whole genome shotgun (WGS) entry which is preliminary data.</text>
</comment>
<dbReference type="AlphaFoldDB" id="A0A8H4REP9"/>
<dbReference type="InterPro" id="IPR037160">
    <property type="entry name" value="DNA_Pol_thumb_sf"/>
</dbReference>
<feature type="region of interest" description="Disordered" evidence="12">
    <location>
        <begin position="217"/>
        <end position="236"/>
    </location>
</feature>
<name>A0A8H4REP9_9HELO</name>
<dbReference type="EMBL" id="JAAMPI010000893">
    <property type="protein sequence ID" value="KAF4627901.1"/>
    <property type="molecule type" value="Genomic_DNA"/>
</dbReference>
<feature type="transmembrane region" description="Helical" evidence="13">
    <location>
        <begin position="107"/>
        <end position="132"/>
    </location>
</feature>
<dbReference type="SUPFAM" id="SSF81301">
    <property type="entry name" value="Nucleotidyltransferase"/>
    <property type="match status" value="1"/>
</dbReference>
<evidence type="ECO:0000259" key="14">
    <source>
        <dbReference type="SMART" id="SM00483"/>
    </source>
</evidence>
<evidence type="ECO:0000313" key="16">
    <source>
        <dbReference type="Proteomes" id="UP000566819"/>
    </source>
</evidence>
<dbReference type="PROSITE" id="PS00522">
    <property type="entry name" value="DNA_POLYMERASE_X"/>
    <property type="match status" value="1"/>
</dbReference>
<dbReference type="GO" id="GO:0006303">
    <property type="term" value="P:double-strand break repair via nonhomologous end joining"/>
    <property type="evidence" value="ECO:0007669"/>
    <property type="project" value="TreeGrafter"/>
</dbReference>
<dbReference type="GO" id="GO:0046872">
    <property type="term" value="F:metal ion binding"/>
    <property type="evidence" value="ECO:0007669"/>
    <property type="project" value="UniProtKB-UniRule"/>
</dbReference>
<evidence type="ECO:0000256" key="9">
    <source>
        <dbReference type="ARBA" id="ARBA00023204"/>
    </source>
</evidence>
<evidence type="ECO:0000256" key="10">
    <source>
        <dbReference type="ARBA" id="ARBA00049244"/>
    </source>
</evidence>
<dbReference type="InterPro" id="IPR029398">
    <property type="entry name" value="PolB_thumb"/>
</dbReference>
<keyword evidence="2" id="KW-0237">DNA synthesis</keyword>
<gene>
    <name evidence="15" type="ORF">G7Y89_g10255</name>
</gene>
<evidence type="ECO:0000256" key="2">
    <source>
        <dbReference type="ARBA" id="ARBA00022634"/>
    </source>
</evidence>
<keyword evidence="13" id="KW-1133">Transmembrane helix</keyword>
<comment type="subcellular location">
    <subcellularLocation>
        <location evidence="11">Nucleus</location>
    </subcellularLocation>
</comment>
<keyword evidence="8" id="KW-0238">DNA-binding</keyword>
<dbReference type="Pfam" id="PF10391">
    <property type="entry name" value="DNA_pol_lambd_f"/>
    <property type="match status" value="1"/>
</dbReference>
<evidence type="ECO:0000256" key="7">
    <source>
        <dbReference type="ARBA" id="ARBA00022932"/>
    </source>
</evidence>
<evidence type="ECO:0000256" key="3">
    <source>
        <dbReference type="ARBA" id="ARBA00022679"/>
    </source>
</evidence>
<dbReference type="CDD" id="cd00141">
    <property type="entry name" value="NT_POLXc"/>
    <property type="match status" value="1"/>
</dbReference>
<evidence type="ECO:0000256" key="6">
    <source>
        <dbReference type="ARBA" id="ARBA00022763"/>
    </source>
</evidence>
<dbReference type="InterPro" id="IPR022312">
    <property type="entry name" value="DNA_pol_X"/>
</dbReference>
<dbReference type="GO" id="GO:0005634">
    <property type="term" value="C:nucleus"/>
    <property type="evidence" value="ECO:0007669"/>
    <property type="project" value="UniProtKB-SubCell"/>
</dbReference>
<dbReference type="InterPro" id="IPR002054">
    <property type="entry name" value="DNA-dir_DNA_pol_X"/>
</dbReference>
<feature type="domain" description="DNA-directed DNA polymerase X" evidence="14">
    <location>
        <begin position="249"/>
        <end position="582"/>
    </location>
</feature>
<dbReference type="PANTHER" id="PTHR11276">
    <property type="entry name" value="DNA POLYMERASE TYPE-X FAMILY MEMBER"/>
    <property type="match status" value="1"/>
</dbReference>
<dbReference type="InterPro" id="IPR018944">
    <property type="entry name" value="DNA_pol_lambd_fingers_domain"/>
</dbReference>
<dbReference type="Gene3D" id="3.30.210.10">
    <property type="entry name" value="DNA polymerase, thumb domain"/>
    <property type="match status" value="1"/>
</dbReference>
<dbReference type="InterPro" id="IPR019843">
    <property type="entry name" value="DNA_pol-X_BS"/>
</dbReference>
<comment type="similarity">
    <text evidence="1 11">Belongs to the DNA polymerase type-X family.</text>
</comment>
<dbReference type="Gene3D" id="3.30.460.10">
    <property type="entry name" value="Beta Polymerase, domain 2"/>
    <property type="match status" value="1"/>
</dbReference>
<keyword evidence="11" id="KW-0539">Nucleus</keyword>
<comment type="catalytic activity">
    <reaction evidence="10 11">
        <text>DNA(n) + a 2'-deoxyribonucleoside 5'-triphosphate = DNA(n+1) + diphosphate</text>
        <dbReference type="Rhea" id="RHEA:22508"/>
        <dbReference type="Rhea" id="RHEA-COMP:17339"/>
        <dbReference type="Rhea" id="RHEA-COMP:17340"/>
        <dbReference type="ChEBI" id="CHEBI:33019"/>
        <dbReference type="ChEBI" id="CHEBI:61560"/>
        <dbReference type="ChEBI" id="CHEBI:173112"/>
        <dbReference type="EC" id="2.7.7.7"/>
    </reaction>
</comment>
<accession>A0A8H4REP9</accession>
<keyword evidence="9 11" id="KW-0234">DNA repair</keyword>
<evidence type="ECO:0000256" key="1">
    <source>
        <dbReference type="ARBA" id="ARBA00008323"/>
    </source>
</evidence>
<evidence type="ECO:0000256" key="12">
    <source>
        <dbReference type="SAM" id="MobiDB-lite"/>
    </source>
</evidence>
<dbReference type="Gene3D" id="1.10.150.20">
    <property type="entry name" value="5' to 3' exonuclease, C-terminal subdomain"/>
    <property type="match status" value="1"/>
</dbReference>